<comment type="caution">
    <text evidence="1">The sequence shown here is derived from an EMBL/GenBank/DDBJ whole genome shotgun (WGS) entry which is preliminary data.</text>
</comment>
<gene>
    <name evidence="1" type="ORF">HG933_08895</name>
</gene>
<protein>
    <submittedName>
        <fullName evidence="1">DUF898 family protein</fullName>
    </submittedName>
</protein>
<dbReference type="Pfam" id="PF05987">
    <property type="entry name" value="DUF898"/>
    <property type="match status" value="1"/>
</dbReference>
<organism evidence="1 2">
    <name type="scientific">Megasphaera elsdenii</name>
    <dbReference type="NCBI Taxonomy" id="907"/>
    <lineage>
        <taxon>Bacteria</taxon>
        <taxon>Bacillati</taxon>
        <taxon>Bacillota</taxon>
        <taxon>Negativicutes</taxon>
        <taxon>Veillonellales</taxon>
        <taxon>Veillonellaceae</taxon>
        <taxon>Megasphaera</taxon>
    </lineage>
</organism>
<proteinExistence type="predicted"/>
<dbReference type="GeneID" id="97492908"/>
<sequence>MLLQRESKFEGSVLGFIGYGLILVIITICTFGIAYPWGEVMFRRWICRNTIIDGQRLTFDGTGLQLFGSYIKWWFFTLITLGIYGFWLFNKMTAWRVKHTHFAE</sequence>
<accession>A0A269TD52</accession>
<name>A0A269TD52_MEGEL</name>
<evidence type="ECO:0000313" key="2">
    <source>
        <dbReference type="Proteomes" id="UP000536773"/>
    </source>
</evidence>
<dbReference type="AlphaFoldDB" id="A0A269TD52"/>
<dbReference type="EMBL" id="JABBJH010000012">
    <property type="protein sequence ID" value="NMK39481.1"/>
    <property type="molecule type" value="Genomic_DNA"/>
</dbReference>
<dbReference type="RefSeq" id="WP_014016478.1">
    <property type="nucleotide sequence ID" value="NZ_AP031433.1"/>
</dbReference>
<dbReference type="Proteomes" id="UP000536773">
    <property type="component" value="Unassembled WGS sequence"/>
</dbReference>
<reference evidence="1 2" key="1">
    <citation type="submission" date="2020-04" db="EMBL/GenBank/DDBJ databases">
        <authorList>
            <person name="Hitch T.C.A."/>
            <person name="Wylensek D."/>
            <person name="Clavel T."/>
        </authorList>
    </citation>
    <scope>NUCLEOTIDE SEQUENCE [LARGE SCALE GENOMIC DNA]</scope>
    <source>
        <strain evidence="1 2">WCA-386-APC-2A</strain>
    </source>
</reference>
<evidence type="ECO:0000313" key="1">
    <source>
        <dbReference type="EMBL" id="NMK39481.1"/>
    </source>
</evidence>
<dbReference type="InterPro" id="IPR010295">
    <property type="entry name" value="DUF898"/>
</dbReference>